<proteinExistence type="predicted"/>
<feature type="compositionally biased region" description="Basic and acidic residues" evidence="1">
    <location>
        <begin position="108"/>
        <end position="121"/>
    </location>
</feature>
<organism evidence="2 3">
    <name type="scientific">Ganoderma sinense ZZ0214-1</name>
    <dbReference type="NCBI Taxonomy" id="1077348"/>
    <lineage>
        <taxon>Eukaryota</taxon>
        <taxon>Fungi</taxon>
        <taxon>Dikarya</taxon>
        <taxon>Basidiomycota</taxon>
        <taxon>Agaricomycotina</taxon>
        <taxon>Agaricomycetes</taxon>
        <taxon>Polyporales</taxon>
        <taxon>Polyporaceae</taxon>
        <taxon>Ganoderma</taxon>
    </lineage>
</organism>
<feature type="compositionally biased region" description="Basic and acidic residues" evidence="1">
    <location>
        <begin position="56"/>
        <end position="69"/>
    </location>
</feature>
<keyword evidence="3" id="KW-1185">Reference proteome</keyword>
<reference evidence="2 3" key="1">
    <citation type="journal article" date="2015" name="Sci. Rep.">
        <title>Chromosome-level genome map provides insights into diverse defense mechanisms in the medicinal fungus Ganoderma sinense.</title>
        <authorList>
            <person name="Zhu Y."/>
            <person name="Xu J."/>
            <person name="Sun C."/>
            <person name="Zhou S."/>
            <person name="Xu H."/>
            <person name="Nelson D.R."/>
            <person name="Qian J."/>
            <person name="Song J."/>
            <person name="Luo H."/>
            <person name="Xiang L."/>
            <person name="Li Y."/>
            <person name="Xu Z."/>
            <person name="Ji A."/>
            <person name="Wang L."/>
            <person name="Lu S."/>
            <person name="Hayward A."/>
            <person name="Sun W."/>
            <person name="Li X."/>
            <person name="Schwartz D.C."/>
            <person name="Wang Y."/>
            <person name="Chen S."/>
        </authorList>
    </citation>
    <scope>NUCLEOTIDE SEQUENCE [LARGE SCALE GENOMIC DNA]</scope>
    <source>
        <strain evidence="2 3">ZZ0214-1</strain>
    </source>
</reference>
<evidence type="ECO:0000256" key="1">
    <source>
        <dbReference type="SAM" id="MobiDB-lite"/>
    </source>
</evidence>
<dbReference type="EMBL" id="AYKW01000004">
    <property type="protein sequence ID" value="PIL35065.1"/>
    <property type="molecule type" value="Genomic_DNA"/>
</dbReference>
<sequence length="227" mass="24967">MTTEKDTAVTEKEGDMVEEARWTLVAMPKAAQKRIKELTKDSENQSQNMYGMKTAQQDRDKWKDARCENSHASQSLGLSTPLGCKDARDHDVTISTRATAQQRIPPASDREGDTADKTSNKKTYEENFQMPAVLVRHGASDLGKKVKAATTLRLAATHARVAYIHRCRPANVTESEGANVDALLRRLSPVDNDAAAAQLNRVALRAADLVQQPRGTQSRSPSQHSTT</sequence>
<accession>A0A2G8SMS1</accession>
<protein>
    <submittedName>
        <fullName evidence="2">Uncharacterized protein</fullName>
    </submittedName>
</protein>
<evidence type="ECO:0000313" key="2">
    <source>
        <dbReference type="EMBL" id="PIL35065.1"/>
    </source>
</evidence>
<dbReference type="STRING" id="1077348.A0A2G8SMS1"/>
<evidence type="ECO:0000313" key="3">
    <source>
        <dbReference type="Proteomes" id="UP000230002"/>
    </source>
</evidence>
<feature type="region of interest" description="Disordered" evidence="1">
    <location>
        <begin position="39"/>
        <end position="84"/>
    </location>
</feature>
<gene>
    <name evidence="2" type="ORF">GSI_02853</name>
</gene>
<dbReference type="Proteomes" id="UP000230002">
    <property type="component" value="Unassembled WGS sequence"/>
</dbReference>
<name>A0A2G8SMS1_9APHY</name>
<dbReference type="AlphaFoldDB" id="A0A2G8SMS1"/>
<comment type="caution">
    <text evidence="2">The sequence shown here is derived from an EMBL/GenBank/DDBJ whole genome shotgun (WGS) entry which is preliminary data.</text>
</comment>
<feature type="region of interest" description="Disordered" evidence="1">
    <location>
        <begin position="96"/>
        <end position="121"/>
    </location>
</feature>